<organism evidence="1 2">
    <name type="scientific">Perkinsus olseni</name>
    <name type="common">Perkinsus atlanticus</name>
    <dbReference type="NCBI Taxonomy" id="32597"/>
    <lineage>
        <taxon>Eukaryota</taxon>
        <taxon>Sar</taxon>
        <taxon>Alveolata</taxon>
        <taxon>Perkinsozoa</taxon>
        <taxon>Perkinsea</taxon>
        <taxon>Perkinsida</taxon>
        <taxon>Perkinsidae</taxon>
        <taxon>Perkinsus</taxon>
    </lineage>
</organism>
<evidence type="ECO:0000313" key="2">
    <source>
        <dbReference type="Proteomes" id="UP000553632"/>
    </source>
</evidence>
<dbReference type="AlphaFoldDB" id="A0A7J6QBA5"/>
<reference evidence="1 2" key="1">
    <citation type="submission" date="2020-04" db="EMBL/GenBank/DDBJ databases">
        <title>Perkinsus olseni comparative genomics.</title>
        <authorList>
            <person name="Bogema D.R."/>
        </authorList>
    </citation>
    <scope>NUCLEOTIDE SEQUENCE [LARGE SCALE GENOMIC DNA]</scope>
    <source>
        <strain evidence="1 2">ATCC PRA-207</strain>
    </source>
</reference>
<sequence length="375" mass="42677">VRPGAEGNAIPGFDVREALEFPHARQILNAQVHVICDARESNIMPDAISIFGVRPPELLFINSVKDYFECVDRKAVPKRMLRNGDHIQEVNEALLRLELAQCPWIDGFDKQVRLLPNCISRVREAALTYVNGRAYHYPQQGELVRSIVRDILDPLLGPQPPMDLVDRFVLQDDFFPRVAVLSNPLPRYADRFLIHIILSLGRYETEVGVFDVANLRQAFYEARLIADPNQPTIEEKNSILRRYILEQLLYMPGGTVSFDRHLIHANNALHSLLIDGELQFFATPLVLRYQLVRVAVEAINTRKREAKKNFAEALHYLGTPINGLPPVDDLVHATPQNPLPWVPQLLQGDTQSLESYQEQQAALQMGIRAIDEFRS</sequence>
<feature type="non-terminal residue" evidence="1">
    <location>
        <position position="375"/>
    </location>
</feature>
<dbReference type="OMA" id="RESNIMP"/>
<keyword evidence="2" id="KW-1185">Reference proteome</keyword>
<dbReference type="Proteomes" id="UP000553632">
    <property type="component" value="Unassembled WGS sequence"/>
</dbReference>
<gene>
    <name evidence="1" type="ORF">FOZ63_012476</name>
</gene>
<name>A0A7J6QBA5_PEROL</name>
<evidence type="ECO:0000313" key="1">
    <source>
        <dbReference type="EMBL" id="KAF4704956.1"/>
    </source>
</evidence>
<protein>
    <submittedName>
        <fullName evidence="1">Uncharacterized protein</fullName>
    </submittedName>
</protein>
<dbReference type="EMBL" id="JABANO010034557">
    <property type="protein sequence ID" value="KAF4704956.1"/>
    <property type="molecule type" value="Genomic_DNA"/>
</dbReference>
<proteinExistence type="predicted"/>
<comment type="caution">
    <text evidence="1">The sequence shown here is derived from an EMBL/GenBank/DDBJ whole genome shotgun (WGS) entry which is preliminary data.</text>
</comment>
<accession>A0A7J6QBA5</accession>
<feature type="non-terminal residue" evidence="1">
    <location>
        <position position="1"/>
    </location>
</feature>